<reference evidence="2" key="1">
    <citation type="journal article" date="2020" name="mSystems">
        <title>Genome- and Community-Level Interaction Insights into Carbon Utilization and Element Cycling Functions of Hydrothermarchaeota in Hydrothermal Sediment.</title>
        <authorList>
            <person name="Zhou Z."/>
            <person name="Liu Y."/>
            <person name="Xu W."/>
            <person name="Pan J."/>
            <person name="Luo Z.H."/>
            <person name="Li M."/>
        </authorList>
    </citation>
    <scope>NUCLEOTIDE SEQUENCE [LARGE SCALE GENOMIC DNA]</scope>
    <source>
        <strain evidence="2">SpSt-374</strain>
    </source>
</reference>
<feature type="chain" id="PRO_5027677316" evidence="1">
    <location>
        <begin position="21"/>
        <end position="211"/>
    </location>
</feature>
<proteinExistence type="predicted"/>
<evidence type="ECO:0000313" key="2">
    <source>
        <dbReference type="EMBL" id="HGG01091.1"/>
    </source>
</evidence>
<organism evidence="2">
    <name type="scientific">Planktothricoides sp. SpSt-374</name>
    <dbReference type="NCBI Taxonomy" id="2282167"/>
    <lineage>
        <taxon>Bacteria</taxon>
        <taxon>Bacillati</taxon>
        <taxon>Cyanobacteriota</taxon>
        <taxon>Cyanophyceae</taxon>
        <taxon>Oscillatoriophycideae</taxon>
        <taxon>Oscillatoriales</taxon>
        <taxon>Oscillatoriaceae</taxon>
        <taxon>Planktothricoides</taxon>
    </lineage>
</organism>
<feature type="signal peptide" evidence="1">
    <location>
        <begin position="1"/>
        <end position="20"/>
    </location>
</feature>
<accession>A0A7C3VQA2</accession>
<comment type="caution">
    <text evidence="2">The sequence shown here is derived from an EMBL/GenBank/DDBJ whole genome shotgun (WGS) entry which is preliminary data.</text>
</comment>
<protein>
    <submittedName>
        <fullName evidence="2">Uncharacterized protein</fullName>
    </submittedName>
</protein>
<dbReference type="EMBL" id="DSPX01000104">
    <property type="protein sequence ID" value="HGG01091.1"/>
    <property type="molecule type" value="Genomic_DNA"/>
</dbReference>
<keyword evidence="1" id="KW-0732">Signal</keyword>
<evidence type="ECO:0000256" key="1">
    <source>
        <dbReference type="SAM" id="SignalP"/>
    </source>
</evidence>
<gene>
    <name evidence="2" type="ORF">ENR15_10685</name>
</gene>
<name>A0A7C3VQA2_9CYAN</name>
<sequence>MKVLKIILVAMILLANLAFAQPSLADRPKLTTTSDYTEVNQAIQELLQAKADPEQSTYTPAEIQQKLGDLQLQKYILETASSWGVCRNETGLNLAIYANKPAKQAASPTALYFLPTGEETDDEWDCDGFYLPSGSLVALNPNDTQPQELAEPLAIKVVNGTKLLVKTNPETGVIELNLPPAKVFKAGEIDWSIPTLTQAEIDATVPNAPVD</sequence>
<dbReference type="AlphaFoldDB" id="A0A7C3VQA2"/>